<name>A0A5C6W677_9BACI</name>
<dbReference type="Proteomes" id="UP000321363">
    <property type="component" value="Unassembled WGS sequence"/>
</dbReference>
<keyword evidence="1" id="KW-1133">Transmembrane helix</keyword>
<keyword evidence="3" id="KW-1185">Reference proteome</keyword>
<comment type="caution">
    <text evidence="2">The sequence shown here is derived from an EMBL/GenBank/DDBJ whole genome shotgun (WGS) entry which is preliminary data.</text>
</comment>
<dbReference type="OrthoDB" id="2082701at2"/>
<dbReference type="EMBL" id="VOQF01000001">
    <property type="protein sequence ID" value="TXC92833.1"/>
    <property type="molecule type" value="Genomic_DNA"/>
</dbReference>
<evidence type="ECO:0000313" key="3">
    <source>
        <dbReference type="Proteomes" id="UP000321363"/>
    </source>
</evidence>
<feature type="transmembrane region" description="Helical" evidence="1">
    <location>
        <begin position="76"/>
        <end position="96"/>
    </location>
</feature>
<reference evidence="2 3" key="1">
    <citation type="journal article" date="2005" name="Int. J. Syst. Evol. Microbiol.">
        <title>Bacillus litoralis sp. nov., isolated from a tidal flat of the Yellow Sea in Korea.</title>
        <authorList>
            <person name="Yoon J.H."/>
            <person name="Oh T.K."/>
        </authorList>
    </citation>
    <scope>NUCLEOTIDE SEQUENCE [LARGE SCALE GENOMIC DNA]</scope>
    <source>
        <strain evidence="2 3">SW-211</strain>
    </source>
</reference>
<organism evidence="2 3">
    <name type="scientific">Metabacillus litoralis</name>
    <dbReference type="NCBI Taxonomy" id="152268"/>
    <lineage>
        <taxon>Bacteria</taxon>
        <taxon>Bacillati</taxon>
        <taxon>Bacillota</taxon>
        <taxon>Bacilli</taxon>
        <taxon>Bacillales</taxon>
        <taxon>Bacillaceae</taxon>
        <taxon>Metabacillus</taxon>
    </lineage>
</organism>
<feature type="transmembrane region" description="Helical" evidence="1">
    <location>
        <begin position="6"/>
        <end position="31"/>
    </location>
</feature>
<evidence type="ECO:0000256" key="1">
    <source>
        <dbReference type="SAM" id="Phobius"/>
    </source>
</evidence>
<keyword evidence="1" id="KW-0472">Membrane</keyword>
<evidence type="ECO:0000313" key="2">
    <source>
        <dbReference type="EMBL" id="TXC92833.1"/>
    </source>
</evidence>
<protein>
    <submittedName>
        <fullName evidence="2">DUF3784 domain-containing protein</fullName>
    </submittedName>
</protein>
<dbReference type="InterPro" id="IPR017259">
    <property type="entry name" value="UCP037672"/>
</dbReference>
<feature type="transmembrane region" description="Helical" evidence="1">
    <location>
        <begin position="52"/>
        <end position="70"/>
    </location>
</feature>
<sequence length="107" mass="11957">MTGALVNLIILIPFLIFAIILSKGKGAFLLAGYNTMSESEKAQYDEVALCKFMGKIMYGVSFCILLFAFSDIVENQVLFMIALILLITLIVFALIYSNTNNRFKKKS</sequence>
<gene>
    <name evidence="2" type="ORF">FS935_01140</name>
</gene>
<keyword evidence="1" id="KW-0812">Transmembrane</keyword>
<dbReference type="RefSeq" id="WP_146945695.1">
    <property type="nucleotide sequence ID" value="NZ_VOQF01000001.1"/>
</dbReference>
<proteinExistence type="predicted"/>
<dbReference type="Pfam" id="PF12650">
    <property type="entry name" value="DUF3784"/>
    <property type="match status" value="1"/>
</dbReference>
<accession>A0A5C6W677</accession>
<dbReference type="AlphaFoldDB" id="A0A5C6W677"/>